<dbReference type="PANTHER" id="PTHR16305:SF28">
    <property type="entry name" value="GUANYLATE CYCLASE DOMAIN-CONTAINING PROTEIN"/>
    <property type="match status" value="1"/>
</dbReference>
<feature type="domain" description="OmpR/PhoB-type" evidence="5">
    <location>
        <begin position="12"/>
        <end position="110"/>
    </location>
</feature>
<keyword evidence="3 4" id="KW-0238">DNA-binding</keyword>
<proteinExistence type="predicted"/>
<dbReference type="EMBL" id="JALAAR010000001">
    <property type="protein sequence ID" value="MEH8015783.1"/>
    <property type="molecule type" value="Genomic_DNA"/>
</dbReference>
<dbReference type="SUPFAM" id="SSF46894">
    <property type="entry name" value="C-terminal effector domain of the bipartite response regulators"/>
    <property type="match status" value="1"/>
</dbReference>
<dbReference type="InterPro" id="IPR041664">
    <property type="entry name" value="AAA_16"/>
</dbReference>
<evidence type="ECO:0000256" key="2">
    <source>
        <dbReference type="ARBA" id="ARBA00022840"/>
    </source>
</evidence>
<evidence type="ECO:0000256" key="3">
    <source>
        <dbReference type="ARBA" id="ARBA00023125"/>
    </source>
</evidence>
<dbReference type="CDD" id="cd00383">
    <property type="entry name" value="trans_reg_C"/>
    <property type="match status" value="1"/>
</dbReference>
<dbReference type="InterPro" id="IPR016032">
    <property type="entry name" value="Sig_transdc_resp-reg_C-effctor"/>
</dbReference>
<dbReference type="RefSeq" id="WP_335734203.1">
    <property type="nucleotide sequence ID" value="NZ_JALAAR010000001.1"/>
</dbReference>
<keyword evidence="1" id="KW-0547">Nucleotide-binding</keyword>
<dbReference type="SUPFAM" id="SSF52540">
    <property type="entry name" value="P-loop containing nucleoside triphosphate hydrolases"/>
    <property type="match status" value="1"/>
</dbReference>
<dbReference type="Pfam" id="PF00486">
    <property type="entry name" value="Trans_reg_C"/>
    <property type="match status" value="1"/>
</dbReference>
<evidence type="ECO:0000313" key="7">
    <source>
        <dbReference type="Proteomes" id="UP001375382"/>
    </source>
</evidence>
<name>A0ABU8C1L0_9GAMM</name>
<sequence>MSKPEPEVSSKPVHVRFGDFEVDERNALLLSNGHSVALPPVPFGLLCALLRQSGTLLSKHALLDQVWGHRFVSDSVLKGAISDVRKALGDDPRQPLYIETLARRGYRFIATTATVTESAAPLLPKTDPVAPQVLLHNGAVADAASATLFVGRTEPLKRLHQSWQKALQGSRAIVWVAGEPGIGKTTLIERFVSELSGVVCIFGQCVQHYGAGEPYLPVLEALSELCRKDPAAGVLLRDVAPTWLLQLPWLCTSSEREVLLHELVGVNPQRMLREMAEFVDRYTEHHPLLLVTEDLQWADQSTIQLIDYMARRRGRPRLMWLSSFRLTEIIALEHPLNLIRHELRPAGLSDEILLDSFSEQEVAAYMAAHSSVLLSNECFVQTLHERTGGVPLFVASIANDVLCKLADAGNQDPALLAASTVPDSLGALIDHYIARLSESQHKLLTCAAVAGMELNISTLAGVLGWDELHTIDICDALVRERIWLITATAGNENDNRGYSYVFRHALYRQRLYDNTSAANRSGLHHKIGTVLEQQREQGLNIAAAELASHFDLGRMPLKALRYYAEAAQTALQHLSPSSCMSLTERALEIAARTAASDERTSYEITLATLRGVAAFHTRGAGDDAKKAYQHAVELVATFPQHPMTGLALYGLGFLLYLRAEYNEVLVVAERAQTMAALTENGSLTLAGCIIKGQVMMIRGQHKVALEVLQQALSLLALNTTANGQILAGYIVDPEVTVLTTISMVLSLLGRFTEAHTHMQQAYNKSRQHAQPMALLLTIWCDALCRIRRGDTAGVAALAREMQLLVDEYALAQGRAACRWFLGWADARCGNAAGAQQICAAYGENRALGMLAGSSETLGYAAEAYILAGDWQQAQLQLDQALEIVNGYDERIYLPQLMLIQAAIAHLRGDAKVEAESLQLAIAEARAQGAAWLELLALTAWCERGTPTPDELSALEQLLNTLSDSDDIDLLEQARGIVQFASR</sequence>
<dbReference type="Gene3D" id="1.25.40.10">
    <property type="entry name" value="Tetratricopeptide repeat domain"/>
    <property type="match status" value="1"/>
</dbReference>
<feature type="DNA-binding region" description="OmpR/PhoB-type" evidence="4">
    <location>
        <begin position="12"/>
        <end position="110"/>
    </location>
</feature>
<dbReference type="InterPro" id="IPR011990">
    <property type="entry name" value="TPR-like_helical_dom_sf"/>
</dbReference>
<accession>A0ABU8C1L0</accession>
<dbReference type="InterPro" id="IPR036388">
    <property type="entry name" value="WH-like_DNA-bd_sf"/>
</dbReference>
<keyword evidence="2" id="KW-0067">ATP-binding</keyword>
<dbReference type="Gene3D" id="3.40.50.300">
    <property type="entry name" value="P-loop containing nucleotide triphosphate hydrolases"/>
    <property type="match status" value="1"/>
</dbReference>
<dbReference type="InterPro" id="IPR027417">
    <property type="entry name" value="P-loop_NTPase"/>
</dbReference>
<evidence type="ECO:0000313" key="6">
    <source>
        <dbReference type="EMBL" id="MEH8015783.1"/>
    </source>
</evidence>
<evidence type="ECO:0000259" key="5">
    <source>
        <dbReference type="PROSITE" id="PS51755"/>
    </source>
</evidence>
<dbReference type="SUPFAM" id="SSF48452">
    <property type="entry name" value="TPR-like"/>
    <property type="match status" value="1"/>
</dbReference>
<dbReference type="Pfam" id="PF13191">
    <property type="entry name" value="AAA_16"/>
    <property type="match status" value="1"/>
</dbReference>
<evidence type="ECO:0000256" key="1">
    <source>
        <dbReference type="ARBA" id="ARBA00022741"/>
    </source>
</evidence>
<dbReference type="PROSITE" id="PS51755">
    <property type="entry name" value="OMPR_PHOB"/>
    <property type="match status" value="1"/>
</dbReference>
<dbReference type="Gene3D" id="1.10.10.10">
    <property type="entry name" value="Winged helix-like DNA-binding domain superfamily/Winged helix DNA-binding domain"/>
    <property type="match status" value="1"/>
</dbReference>
<dbReference type="Proteomes" id="UP001375382">
    <property type="component" value="Unassembled WGS sequence"/>
</dbReference>
<keyword evidence="7" id="KW-1185">Reference proteome</keyword>
<dbReference type="SMART" id="SM00862">
    <property type="entry name" value="Trans_reg_C"/>
    <property type="match status" value="1"/>
</dbReference>
<reference evidence="6 7" key="1">
    <citation type="journal article" date="2023" name="Ecotoxicol. Environ. Saf.">
        <title>Mercury remediation potential of mercury-resistant strain Rheinheimera metallidurans sp. nov. isolated from a municipal waste dumping site.</title>
        <authorList>
            <person name="Yadav V."/>
            <person name="Manjhi A."/>
            <person name="Vadakedath N."/>
        </authorList>
    </citation>
    <scope>NUCLEOTIDE SEQUENCE [LARGE SCALE GENOMIC DNA]</scope>
    <source>
        <strain evidence="6 7">E-49</strain>
    </source>
</reference>
<protein>
    <submittedName>
        <fullName evidence="6">AAA family ATPase</fullName>
    </submittedName>
</protein>
<comment type="caution">
    <text evidence="6">The sequence shown here is derived from an EMBL/GenBank/DDBJ whole genome shotgun (WGS) entry which is preliminary data.</text>
</comment>
<organism evidence="6 7">
    <name type="scientific">Rheinheimera muenzenbergensis</name>
    <dbReference type="NCBI Taxonomy" id="1193628"/>
    <lineage>
        <taxon>Bacteria</taxon>
        <taxon>Pseudomonadati</taxon>
        <taxon>Pseudomonadota</taxon>
        <taxon>Gammaproteobacteria</taxon>
        <taxon>Chromatiales</taxon>
        <taxon>Chromatiaceae</taxon>
        <taxon>Rheinheimera</taxon>
    </lineage>
</organism>
<dbReference type="InterPro" id="IPR001867">
    <property type="entry name" value="OmpR/PhoB-type_DNA-bd"/>
</dbReference>
<evidence type="ECO:0000256" key="4">
    <source>
        <dbReference type="PROSITE-ProRule" id="PRU01091"/>
    </source>
</evidence>
<dbReference type="PANTHER" id="PTHR16305">
    <property type="entry name" value="TESTICULAR SOLUBLE ADENYLYL CYCLASE"/>
    <property type="match status" value="1"/>
</dbReference>
<gene>
    <name evidence="6" type="ORF">MN202_00935</name>
</gene>